<accession>A0A839SU83</accession>
<dbReference type="InterPro" id="IPR016155">
    <property type="entry name" value="Mopterin_synth/thiamin_S_b"/>
</dbReference>
<keyword evidence="2" id="KW-1185">Reference proteome</keyword>
<gene>
    <name evidence="1" type="ORF">FHR98_000755</name>
</gene>
<organism evidence="1 2">
    <name type="scientific">Limibacillus halophilus</name>
    <dbReference type="NCBI Taxonomy" id="1579333"/>
    <lineage>
        <taxon>Bacteria</taxon>
        <taxon>Pseudomonadati</taxon>
        <taxon>Pseudomonadota</taxon>
        <taxon>Alphaproteobacteria</taxon>
        <taxon>Rhodospirillales</taxon>
        <taxon>Rhodovibrionaceae</taxon>
        <taxon>Limibacillus</taxon>
    </lineage>
</organism>
<sequence>MNCSLTINGETRSVDADSVWKLLQGEGLNPEARGLAVALNGAVLPRGRWQETKPTAGDAIEIVKPAAGG</sequence>
<protein>
    <submittedName>
        <fullName evidence="1">Sulfur carrier protein</fullName>
    </submittedName>
</protein>
<dbReference type="CDD" id="cd00565">
    <property type="entry name" value="Ubl_ThiS"/>
    <property type="match status" value="1"/>
</dbReference>
<dbReference type="SUPFAM" id="SSF54285">
    <property type="entry name" value="MoaD/ThiS"/>
    <property type="match status" value="1"/>
</dbReference>
<name>A0A839SU83_9PROT</name>
<dbReference type="Proteomes" id="UP000581135">
    <property type="component" value="Unassembled WGS sequence"/>
</dbReference>
<dbReference type="PANTHER" id="PTHR34472:SF1">
    <property type="entry name" value="SULFUR CARRIER PROTEIN THIS"/>
    <property type="match status" value="1"/>
</dbReference>
<reference evidence="1 2" key="1">
    <citation type="submission" date="2020-08" db="EMBL/GenBank/DDBJ databases">
        <title>Genomic Encyclopedia of Type Strains, Phase III (KMG-III): the genomes of soil and plant-associated and newly described type strains.</title>
        <authorList>
            <person name="Whitman W."/>
        </authorList>
    </citation>
    <scope>NUCLEOTIDE SEQUENCE [LARGE SCALE GENOMIC DNA]</scope>
    <source>
        <strain evidence="1 2">CECT 8803</strain>
    </source>
</reference>
<dbReference type="NCBIfam" id="TIGR01683">
    <property type="entry name" value="thiS"/>
    <property type="match status" value="1"/>
</dbReference>
<proteinExistence type="predicted"/>
<evidence type="ECO:0000313" key="1">
    <source>
        <dbReference type="EMBL" id="MBB3064483.1"/>
    </source>
</evidence>
<comment type="caution">
    <text evidence="1">The sequence shown here is derived from an EMBL/GenBank/DDBJ whole genome shotgun (WGS) entry which is preliminary data.</text>
</comment>
<dbReference type="PANTHER" id="PTHR34472">
    <property type="entry name" value="SULFUR CARRIER PROTEIN THIS"/>
    <property type="match status" value="1"/>
</dbReference>
<evidence type="ECO:0000313" key="2">
    <source>
        <dbReference type="Proteomes" id="UP000581135"/>
    </source>
</evidence>
<dbReference type="EMBL" id="JACHXA010000002">
    <property type="protein sequence ID" value="MBB3064483.1"/>
    <property type="molecule type" value="Genomic_DNA"/>
</dbReference>
<dbReference type="AlphaFoldDB" id="A0A839SU83"/>
<dbReference type="InterPro" id="IPR010035">
    <property type="entry name" value="Thi_S"/>
</dbReference>
<dbReference type="InterPro" id="IPR003749">
    <property type="entry name" value="ThiS/MoaD-like"/>
</dbReference>
<dbReference type="InterPro" id="IPR012675">
    <property type="entry name" value="Beta-grasp_dom_sf"/>
</dbReference>
<dbReference type="Gene3D" id="3.10.20.30">
    <property type="match status" value="1"/>
</dbReference>
<dbReference type="Pfam" id="PF02597">
    <property type="entry name" value="ThiS"/>
    <property type="match status" value="1"/>
</dbReference>
<dbReference type="RefSeq" id="WP_183415308.1">
    <property type="nucleotide sequence ID" value="NZ_JACHXA010000002.1"/>
</dbReference>